<dbReference type="EMBL" id="JAPFFF010000004">
    <property type="protein sequence ID" value="KAK8891928.1"/>
    <property type="molecule type" value="Genomic_DNA"/>
</dbReference>
<proteinExistence type="predicted"/>
<sequence length="129" mass="14987">MFVEQDDYKLPIYIFNDICMLLTGKSINEHFQSANYDDINFPLELYSISSKEFQNKGAMAKARYFGGSNQRFTNSQNTTSQKKSKNNIKTNRLQQNCYYGPAFSMEKGNNLCFFNQALQVILHCKSIYE</sequence>
<evidence type="ECO:0000313" key="1">
    <source>
        <dbReference type="EMBL" id="KAK8891928.1"/>
    </source>
</evidence>
<name>A0ABR2KLT2_9EUKA</name>
<comment type="caution">
    <text evidence="1">The sequence shown here is derived from an EMBL/GenBank/DDBJ whole genome shotgun (WGS) entry which is preliminary data.</text>
</comment>
<reference evidence="1 2" key="1">
    <citation type="submission" date="2024-04" db="EMBL/GenBank/DDBJ databases">
        <title>Tritrichomonas musculus Genome.</title>
        <authorList>
            <person name="Alves-Ferreira E."/>
            <person name="Grigg M."/>
            <person name="Lorenzi H."/>
            <person name="Galac M."/>
        </authorList>
    </citation>
    <scope>NUCLEOTIDE SEQUENCE [LARGE SCALE GENOMIC DNA]</scope>
    <source>
        <strain evidence="1 2">EAF2021</strain>
    </source>
</reference>
<protein>
    <submittedName>
        <fullName evidence="1">Uncharacterized protein</fullName>
    </submittedName>
</protein>
<organism evidence="1 2">
    <name type="scientific">Tritrichomonas musculus</name>
    <dbReference type="NCBI Taxonomy" id="1915356"/>
    <lineage>
        <taxon>Eukaryota</taxon>
        <taxon>Metamonada</taxon>
        <taxon>Parabasalia</taxon>
        <taxon>Tritrichomonadida</taxon>
        <taxon>Tritrichomonadidae</taxon>
        <taxon>Tritrichomonas</taxon>
    </lineage>
</organism>
<keyword evidence="2" id="KW-1185">Reference proteome</keyword>
<dbReference type="Proteomes" id="UP001470230">
    <property type="component" value="Unassembled WGS sequence"/>
</dbReference>
<evidence type="ECO:0000313" key="2">
    <source>
        <dbReference type="Proteomes" id="UP001470230"/>
    </source>
</evidence>
<accession>A0ABR2KLT2</accession>
<gene>
    <name evidence="1" type="ORF">M9Y10_029150</name>
</gene>